<comment type="caution">
    <text evidence="7">The sequence shown here is derived from an EMBL/GenBank/DDBJ whole genome shotgun (WGS) entry which is preliminary data.</text>
</comment>
<name>A0ABP0L5T1_9DINO</name>
<evidence type="ECO:0000256" key="3">
    <source>
        <dbReference type="ARBA" id="ARBA00022737"/>
    </source>
</evidence>
<keyword evidence="8" id="KW-1185">Reference proteome</keyword>
<dbReference type="InterPro" id="IPR036322">
    <property type="entry name" value="WD40_repeat_dom_sf"/>
</dbReference>
<evidence type="ECO:0000256" key="1">
    <source>
        <dbReference type="ARBA" id="ARBA00004138"/>
    </source>
</evidence>
<dbReference type="EMBL" id="CAXAMM010014684">
    <property type="protein sequence ID" value="CAK9034455.1"/>
    <property type="molecule type" value="Genomic_DNA"/>
</dbReference>
<keyword evidence="7" id="KW-0282">Flagellum</keyword>
<evidence type="ECO:0000313" key="8">
    <source>
        <dbReference type="Proteomes" id="UP001642464"/>
    </source>
</evidence>
<dbReference type="SUPFAM" id="SSF47473">
    <property type="entry name" value="EF-hand"/>
    <property type="match status" value="1"/>
</dbReference>
<reference evidence="7 8" key="1">
    <citation type="submission" date="2024-02" db="EMBL/GenBank/DDBJ databases">
        <authorList>
            <person name="Chen Y."/>
            <person name="Shah S."/>
            <person name="Dougan E. K."/>
            <person name="Thang M."/>
            <person name="Chan C."/>
        </authorList>
    </citation>
    <scope>NUCLEOTIDE SEQUENCE [LARGE SCALE GENOMIC DNA]</scope>
</reference>
<evidence type="ECO:0000256" key="5">
    <source>
        <dbReference type="ARBA" id="ARBA00040994"/>
    </source>
</evidence>
<dbReference type="InterPro" id="IPR019775">
    <property type="entry name" value="WD40_repeat_CS"/>
</dbReference>
<evidence type="ECO:0000256" key="2">
    <source>
        <dbReference type="ARBA" id="ARBA00022574"/>
    </source>
</evidence>
<accession>A0ABP0L5T1</accession>
<organism evidence="7 8">
    <name type="scientific">Durusdinium trenchii</name>
    <dbReference type="NCBI Taxonomy" id="1381693"/>
    <lineage>
        <taxon>Eukaryota</taxon>
        <taxon>Sar</taxon>
        <taxon>Alveolata</taxon>
        <taxon>Dinophyceae</taxon>
        <taxon>Suessiales</taxon>
        <taxon>Symbiodiniaceae</taxon>
        <taxon>Durusdinium</taxon>
    </lineage>
</organism>
<dbReference type="SUPFAM" id="SSF101908">
    <property type="entry name" value="Putative isomerase YbhE"/>
    <property type="match status" value="1"/>
</dbReference>
<feature type="region of interest" description="Disordered" evidence="6">
    <location>
        <begin position="1"/>
        <end position="20"/>
    </location>
</feature>
<dbReference type="Gene3D" id="1.10.238.10">
    <property type="entry name" value="EF-hand"/>
    <property type="match status" value="1"/>
</dbReference>
<dbReference type="PROSITE" id="PS00678">
    <property type="entry name" value="WD_REPEATS_1"/>
    <property type="match status" value="1"/>
</dbReference>
<keyword evidence="7" id="KW-0969">Cilium</keyword>
<keyword evidence="3" id="KW-0677">Repeat</keyword>
<protein>
    <recommendedName>
        <fullName evidence="5">Cilia- and flagella-associated protein 251</fullName>
    </recommendedName>
</protein>
<keyword evidence="2" id="KW-0853">WD repeat</keyword>
<dbReference type="Pfam" id="PF00400">
    <property type="entry name" value="WD40"/>
    <property type="match status" value="3"/>
</dbReference>
<dbReference type="InterPro" id="IPR015943">
    <property type="entry name" value="WD40/YVTN_repeat-like_dom_sf"/>
</dbReference>
<proteinExistence type="predicted"/>
<dbReference type="PANTHER" id="PTHR13720:SF13">
    <property type="entry name" value="CILIA- AND FLAGELLA-ASSOCIATED PROTEIN 251"/>
    <property type="match status" value="1"/>
</dbReference>
<dbReference type="InterPro" id="IPR001680">
    <property type="entry name" value="WD40_rpt"/>
</dbReference>
<gene>
    <name evidence="7" type="ORF">SCF082_LOCUS20864</name>
</gene>
<dbReference type="SMART" id="SM00320">
    <property type="entry name" value="WD40"/>
    <property type="match status" value="9"/>
</dbReference>
<dbReference type="InterPro" id="IPR011992">
    <property type="entry name" value="EF-hand-dom_pair"/>
</dbReference>
<keyword evidence="4" id="KW-0966">Cell projection</keyword>
<dbReference type="PANTHER" id="PTHR13720">
    <property type="entry name" value="WD-40 REPEAT PROTEIN"/>
    <property type="match status" value="1"/>
</dbReference>
<evidence type="ECO:0000256" key="4">
    <source>
        <dbReference type="ARBA" id="ARBA00023273"/>
    </source>
</evidence>
<dbReference type="Gene3D" id="2.130.10.10">
    <property type="entry name" value="YVTN repeat-like/Quinoprotein amine dehydrogenase"/>
    <property type="match status" value="2"/>
</dbReference>
<sequence length="1016" mass="110088">MALERKEEGPGEVAADQAAGGQAPAQALALKWAFGFNKERVGAVHNLSDDSRNVIFYFAAHTGVLYDYVQRKQTLLQGHCNPITCCAVSADKRWIATADEGPDSMIVIWDSLSGVPIKTIFTPHENGVKSMDMSQDAMFLITLSSTTEGAAQQVAVWEWTVDHDGALYRATCPHLPCKGSTGAEAKVEVRAEQQHDRLQEQCEIRFNGEDIQEFATTGKDQVVFWSWASKELQFQLPAQLSVADFGPKVGRFTQTVFLPGSMKAVSGTTEGNLVLWDTLSGSEDAGGQGFEAKNSVAEDMPRRTAVKVVKLNRHGSIPFLTLQDDLLVVCGQDESVRFYDMDFRIVAWFEDLDSGPVISVSFSNASNHYFVAMPVNDGSDDARDAGTDGTAGLGKPKSVKHALSDFVVSTSNALIVGVDAATFDAPSAEDRHGSLLLQGFDAPIAALCTHTRENVMVAASQTGVLQAWDFDDNRLLVVKALHPDDHPTCVAFSPDGSFLSVGFANGMLRILRWGQTRDLAEIACFCIHEGVGYHLVAFSSDGSFMALADSNNAVSLFRFLKQDVIGVDGKGFDGVHNMRVDQGKRHGEAGPGMEPCDGSDSRNGWTYIGRYKSHEKAVASIDFGVSLEGDMRCFSVGKEGTLVEYDLDRSSVVDGVRLVSEPKQIEFGDAVPMCCFMQPRSKSSREDLILVTNSEFKIKQLNANNLTNRKTTLGPTFGGPLTSMAMLDNKDSAELQYIAYCTEEKVIGLMKLPLDGNPFKSMGLIAHPGEISGFAPSGDGRVLVSAGGADLTVNVWNVVPSALDASSIVADSGTATAGFPKSLVSFMPLIDGGAEGKLFQEIVDYFYYAQIRTQGEDTTSPRRTEGTIPLSEIPNLMRALGFYPTEQQVADMCAEVRYSEFAATAQTVDTINLEQFIKLYVNHRPVMGVSLGDIDQAFDTIKRAVADKVGWKTLQNLLQEHGERMEPAELQSCLNMLLGTQAAAAMRPGAEMGAQSFASDVLGLEAPPDSSRRSHK</sequence>
<dbReference type="InterPro" id="IPR050630">
    <property type="entry name" value="WD_repeat_EMAP"/>
</dbReference>
<dbReference type="SUPFAM" id="SSF50978">
    <property type="entry name" value="WD40 repeat-like"/>
    <property type="match status" value="1"/>
</dbReference>
<evidence type="ECO:0000256" key="6">
    <source>
        <dbReference type="SAM" id="MobiDB-lite"/>
    </source>
</evidence>
<comment type="subcellular location">
    <subcellularLocation>
        <location evidence="1">Cell projection</location>
        <location evidence="1">Cilium</location>
    </subcellularLocation>
</comment>
<dbReference type="Proteomes" id="UP001642464">
    <property type="component" value="Unassembled WGS sequence"/>
</dbReference>
<evidence type="ECO:0000313" key="7">
    <source>
        <dbReference type="EMBL" id="CAK9034455.1"/>
    </source>
</evidence>